<dbReference type="InterPro" id="IPR007014">
    <property type="entry name" value="FUN14"/>
</dbReference>
<dbReference type="GeneID" id="39852620"/>
<gene>
    <name evidence="7" type="ORF">DV706_15230</name>
</gene>
<organism evidence="7 8">
    <name type="scientific">Natronorubrum bangense</name>
    <dbReference type="NCBI Taxonomy" id="61858"/>
    <lineage>
        <taxon>Archaea</taxon>
        <taxon>Methanobacteriati</taxon>
        <taxon>Methanobacteriota</taxon>
        <taxon>Stenosarchaea group</taxon>
        <taxon>Halobacteria</taxon>
        <taxon>Halobacteriales</taxon>
        <taxon>Natrialbaceae</taxon>
        <taxon>Natronorubrum</taxon>
    </lineage>
</organism>
<evidence type="ECO:0000313" key="8">
    <source>
        <dbReference type="Proteomes" id="UP000296822"/>
    </source>
</evidence>
<dbReference type="EMBL" id="CP031305">
    <property type="protein sequence ID" value="QCC55702.1"/>
    <property type="molecule type" value="Genomic_DNA"/>
</dbReference>
<feature type="transmembrane region" description="Helical" evidence="6">
    <location>
        <begin position="83"/>
        <end position="101"/>
    </location>
</feature>
<dbReference type="Proteomes" id="UP000296822">
    <property type="component" value="Chromosome"/>
</dbReference>
<evidence type="ECO:0000256" key="3">
    <source>
        <dbReference type="ARBA" id="ARBA00022692"/>
    </source>
</evidence>
<keyword evidence="4 6" id="KW-1133">Transmembrane helix</keyword>
<keyword evidence="3 6" id="KW-0812">Transmembrane</keyword>
<evidence type="ECO:0000256" key="6">
    <source>
        <dbReference type="SAM" id="Phobius"/>
    </source>
</evidence>
<name>A0A4D6HRD3_9EURY</name>
<reference evidence="7 8" key="1">
    <citation type="journal article" date="2019" name="Nat. Commun.">
        <title>A new type of DNA phosphorothioation-based antiviral system in archaea.</title>
        <authorList>
            <person name="Xiong L."/>
            <person name="Liu S."/>
            <person name="Chen S."/>
            <person name="Xiao Y."/>
            <person name="Zhu B."/>
            <person name="Gao Y."/>
            <person name="Zhang Y."/>
            <person name="Chen B."/>
            <person name="Luo J."/>
            <person name="Deng Z."/>
            <person name="Chen X."/>
            <person name="Wang L."/>
            <person name="Chen S."/>
        </authorList>
    </citation>
    <scope>NUCLEOTIDE SEQUENCE [LARGE SCALE GENOMIC DNA]</scope>
    <source>
        <strain evidence="7 8">JCM 10635</strain>
    </source>
</reference>
<evidence type="ECO:0000313" key="7">
    <source>
        <dbReference type="EMBL" id="QCC55702.1"/>
    </source>
</evidence>
<evidence type="ECO:0000256" key="4">
    <source>
        <dbReference type="ARBA" id="ARBA00022989"/>
    </source>
</evidence>
<sequence length="104" mass="11204">MIDVDPATLVLEFVGSAVLGGVLGFATKQVAKLVAVLIGVQLMAFRYLESQEIVIVDWNRLSAGFIETQAQTQTQATHWFESVLSMLSVGAGFTSGFLIGFHRG</sequence>
<evidence type="ECO:0000256" key="2">
    <source>
        <dbReference type="ARBA" id="ARBA00009160"/>
    </source>
</evidence>
<dbReference type="GO" id="GO:0016020">
    <property type="term" value="C:membrane"/>
    <property type="evidence" value="ECO:0007669"/>
    <property type="project" value="UniProtKB-SubCell"/>
</dbReference>
<comment type="similarity">
    <text evidence="2">Belongs to the FUN14 family.</text>
</comment>
<keyword evidence="5 6" id="KW-0472">Membrane</keyword>
<dbReference type="AlphaFoldDB" id="A0A4D6HRD3"/>
<dbReference type="RefSeq" id="WP_006067627.1">
    <property type="nucleotide sequence ID" value="NZ_CP031305.1"/>
</dbReference>
<comment type="subcellular location">
    <subcellularLocation>
        <location evidence="1">Membrane</location>
    </subcellularLocation>
</comment>
<dbReference type="KEGG" id="nbg:DV706_15230"/>
<proteinExistence type="inferred from homology"/>
<evidence type="ECO:0008006" key="9">
    <source>
        <dbReference type="Google" id="ProtNLM"/>
    </source>
</evidence>
<feature type="transmembrane region" description="Helical" evidence="6">
    <location>
        <begin position="6"/>
        <end position="23"/>
    </location>
</feature>
<dbReference type="Pfam" id="PF04930">
    <property type="entry name" value="FUN14"/>
    <property type="match status" value="1"/>
</dbReference>
<accession>A0A4D6HRD3</accession>
<evidence type="ECO:0000256" key="5">
    <source>
        <dbReference type="ARBA" id="ARBA00023136"/>
    </source>
</evidence>
<evidence type="ECO:0000256" key="1">
    <source>
        <dbReference type="ARBA" id="ARBA00004370"/>
    </source>
</evidence>
<protein>
    <recommendedName>
        <fullName evidence="9">FUN14 family protein</fullName>
    </recommendedName>
</protein>